<proteinExistence type="predicted"/>
<reference evidence="2" key="1">
    <citation type="journal article" date="2015" name="Nature">
        <title>Complex archaea that bridge the gap between prokaryotes and eukaryotes.</title>
        <authorList>
            <person name="Spang A."/>
            <person name="Saw J.H."/>
            <person name="Jorgensen S.L."/>
            <person name="Zaremba-Niedzwiedzka K."/>
            <person name="Martijn J."/>
            <person name="Lind A.E."/>
            <person name="van Eijk R."/>
            <person name="Schleper C."/>
            <person name="Guy L."/>
            <person name="Ettema T.J."/>
        </authorList>
    </citation>
    <scope>NUCLEOTIDE SEQUENCE</scope>
</reference>
<sequence length="94" mass="10176">MIGRFSQMGIYRELGRSREFYRVAFAGLLALASYLWDRGSESASTVGIGLALVSLVVNGLPIIWGAVKGLVRRKTNVDELVSIAIIASVSQGEF</sequence>
<accession>A0A0F8XZL6</accession>
<evidence type="ECO:0000256" key="1">
    <source>
        <dbReference type="SAM" id="Phobius"/>
    </source>
</evidence>
<feature type="transmembrane region" description="Helical" evidence="1">
    <location>
        <begin position="48"/>
        <end position="67"/>
    </location>
</feature>
<keyword evidence="1" id="KW-0812">Transmembrane</keyword>
<comment type="caution">
    <text evidence="2">The sequence shown here is derived from an EMBL/GenBank/DDBJ whole genome shotgun (WGS) entry which is preliminary data.</text>
</comment>
<organism evidence="2">
    <name type="scientific">marine sediment metagenome</name>
    <dbReference type="NCBI Taxonomy" id="412755"/>
    <lineage>
        <taxon>unclassified sequences</taxon>
        <taxon>metagenomes</taxon>
        <taxon>ecological metagenomes</taxon>
    </lineage>
</organism>
<dbReference type="AlphaFoldDB" id="A0A0F8XZL6"/>
<keyword evidence="1" id="KW-1133">Transmembrane helix</keyword>
<keyword evidence="1" id="KW-0472">Membrane</keyword>
<feature type="transmembrane region" description="Helical" evidence="1">
    <location>
        <begin position="20"/>
        <end position="36"/>
    </location>
</feature>
<gene>
    <name evidence="2" type="ORF">LCGC14_2883600</name>
</gene>
<dbReference type="EMBL" id="LAZR01056311">
    <property type="protein sequence ID" value="KKK74453.1"/>
    <property type="molecule type" value="Genomic_DNA"/>
</dbReference>
<evidence type="ECO:0000313" key="2">
    <source>
        <dbReference type="EMBL" id="KKK74453.1"/>
    </source>
</evidence>
<feature type="non-terminal residue" evidence="2">
    <location>
        <position position="94"/>
    </location>
</feature>
<name>A0A0F8XZL6_9ZZZZ</name>
<protein>
    <submittedName>
        <fullName evidence="2">Uncharacterized protein</fullName>
    </submittedName>
</protein>